<feature type="region of interest" description="Disordered" evidence="1">
    <location>
        <begin position="1"/>
        <end position="124"/>
    </location>
</feature>
<feature type="compositionally biased region" description="Basic residues" evidence="1">
    <location>
        <begin position="101"/>
        <end position="114"/>
    </location>
</feature>
<feature type="region of interest" description="Disordered" evidence="1">
    <location>
        <begin position="148"/>
        <end position="313"/>
    </location>
</feature>
<keyword evidence="2" id="KW-1185">Reference proteome</keyword>
<feature type="compositionally biased region" description="Gly residues" evidence="1">
    <location>
        <begin position="84"/>
        <end position="99"/>
    </location>
</feature>
<dbReference type="KEGG" id="zca:113934852"/>
<proteinExistence type="predicted"/>
<evidence type="ECO:0000256" key="1">
    <source>
        <dbReference type="SAM" id="MobiDB-lite"/>
    </source>
</evidence>
<reference evidence="3" key="1">
    <citation type="submission" date="2025-08" db="UniProtKB">
        <authorList>
            <consortium name="RefSeq"/>
        </authorList>
    </citation>
    <scope>IDENTIFICATION</scope>
    <source>
        <tissue evidence="3">Blood</tissue>
    </source>
</reference>
<dbReference type="RefSeq" id="XP_027472213.2">
    <property type="nucleotide sequence ID" value="XM_027616412.2"/>
</dbReference>
<accession>A0A6J2F385</accession>
<name>A0A6J2F385_ZALCA</name>
<evidence type="ECO:0000313" key="3">
    <source>
        <dbReference type="RefSeq" id="XP_027472213.2"/>
    </source>
</evidence>
<dbReference type="Proteomes" id="UP000515165">
    <property type="component" value="Chromosome 13"/>
</dbReference>
<feature type="compositionally biased region" description="Basic and acidic residues" evidence="1">
    <location>
        <begin position="219"/>
        <end position="229"/>
    </location>
</feature>
<evidence type="ECO:0000313" key="2">
    <source>
        <dbReference type="Proteomes" id="UP000515165"/>
    </source>
</evidence>
<organism evidence="2 3">
    <name type="scientific">Zalophus californianus</name>
    <name type="common">California sealion</name>
    <dbReference type="NCBI Taxonomy" id="9704"/>
    <lineage>
        <taxon>Eukaryota</taxon>
        <taxon>Metazoa</taxon>
        <taxon>Chordata</taxon>
        <taxon>Craniata</taxon>
        <taxon>Vertebrata</taxon>
        <taxon>Euteleostomi</taxon>
        <taxon>Mammalia</taxon>
        <taxon>Eutheria</taxon>
        <taxon>Laurasiatheria</taxon>
        <taxon>Carnivora</taxon>
        <taxon>Caniformia</taxon>
        <taxon>Pinnipedia</taxon>
        <taxon>Otariidae</taxon>
        <taxon>Zalophus</taxon>
    </lineage>
</organism>
<feature type="compositionally biased region" description="Low complexity" evidence="1">
    <location>
        <begin position="249"/>
        <end position="263"/>
    </location>
</feature>
<dbReference type="AlphaFoldDB" id="A0A6J2F385"/>
<dbReference type="GeneID" id="113934852"/>
<sequence>MELPLQRTQRGPRGSLRPRTPSPRTPALEEGLGRRGRGRAGNLPHPGSIRAPLLSRPVAPQSASYLDVVASPPPGAGRSVPARGGRGPTVGGAGAGAGRGVRSRQVRGRGRGAKLARDAPRRGRAAASVQCARAAASVCVAAFPFLPRQSSGQTEQRAAAEKPQQPERSAALRGLRAAHSAGSGGRGRRSSGAPGLGLGRGRGLGLGLGRGSRRRARLSRSEARREQSARRLPRLGEAAGPARRPPRLFPFSLHPLAPSPLALQGRQTGLQHQPRRREPPPQSDWAPESVHGDAESRAGPGPEVRPVSPRRQG</sequence>
<gene>
    <name evidence="3" type="primary">LOC113934852</name>
</gene>
<protein>
    <submittedName>
        <fullName evidence="3">Translation initiation factor IF-2-like</fullName>
    </submittedName>
</protein>
<feature type="compositionally biased region" description="Gly residues" evidence="1">
    <location>
        <begin position="194"/>
        <end position="210"/>
    </location>
</feature>